<feature type="compositionally biased region" description="Low complexity" evidence="1">
    <location>
        <begin position="38"/>
        <end position="51"/>
    </location>
</feature>
<reference evidence="3" key="2">
    <citation type="submission" date="2013-07" db="EMBL/GenBank/DDBJ databases">
        <authorList>
            <consortium name="The Broad Institute Genome Sequencing Platform"/>
            <person name="Cuomo C."/>
            <person name="Litvintseva A."/>
            <person name="Chen Y."/>
            <person name="Heitman J."/>
            <person name="Sun S."/>
            <person name="Springer D."/>
            <person name="Dromer F."/>
            <person name="Young S.K."/>
            <person name="Zeng Q."/>
            <person name="Gargeya S."/>
            <person name="Fitzgerald M."/>
            <person name="Abouelleil A."/>
            <person name="Alvarado L."/>
            <person name="Berlin A.M."/>
            <person name="Chapman S.B."/>
            <person name="Dewar J."/>
            <person name="Goldberg J."/>
            <person name="Griggs A."/>
            <person name="Gujja S."/>
            <person name="Hansen M."/>
            <person name="Howarth C."/>
            <person name="Imamovic A."/>
            <person name="Larimer J."/>
            <person name="McCowan C."/>
            <person name="Murphy C."/>
            <person name="Pearson M."/>
            <person name="Priest M."/>
            <person name="Roberts A."/>
            <person name="Saif S."/>
            <person name="Shea T."/>
            <person name="Sykes S."/>
            <person name="Wortman J."/>
            <person name="Nusbaum C."/>
            <person name="Birren B."/>
        </authorList>
    </citation>
    <scope>NUCLEOTIDE SEQUENCE</scope>
    <source>
        <strain evidence="3">CBS 10117</strain>
    </source>
</reference>
<reference evidence="2" key="1">
    <citation type="submission" date="2013-07" db="EMBL/GenBank/DDBJ databases">
        <title>The Genome Sequence of Cryptococcus dejecticola CBS10117.</title>
        <authorList>
            <consortium name="The Broad Institute Genome Sequencing Platform"/>
            <person name="Cuomo C."/>
            <person name="Litvintseva A."/>
            <person name="Chen Y."/>
            <person name="Heitman J."/>
            <person name="Sun S."/>
            <person name="Springer D."/>
            <person name="Dromer F."/>
            <person name="Young S.K."/>
            <person name="Zeng Q."/>
            <person name="Gargeya S."/>
            <person name="Fitzgerald M."/>
            <person name="Abouelleil A."/>
            <person name="Alvarado L."/>
            <person name="Berlin A.M."/>
            <person name="Chapman S.B."/>
            <person name="Dewar J."/>
            <person name="Goldberg J."/>
            <person name="Griggs A."/>
            <person name="Gujja S."/>
            <person name="Hansen M."/>
            <person name="Howarth C."/>
            <person name="Imamovic A."/>
            <person name="Larimer J."/>
            <person name="McCowan C."/>
            <person name="Murphy C."/>
            <person name="Pearson M."/>
            <person name="Priest M."/>
            <person name="Roberts A."/>
            <person name="Saif S."/>
            <person name="Shea T."/>
            <person name="Sykes S."/>
            <person name="Wortman J."/>
            <person name="Nusbaum C."/>
            <person name="Birren B."/>
        </authorList>
    </citation>
    <scope>NUCLEOTIDE SEQUENCE [LARGE SCALE GENOMIC DNA]</scope>
    <source>
        <strain evidence="2">CBS 10117</strain>
    </source>
</reference>
<feature type="region of interest" description="Disordered" evidence="1">
    <location>
        <begin position="1"/>
        <end position="56"/>
    </location>
</feature>
<dbReference type="RefSeq" id="XP_018267269.1">
    <property type="nucleotide sequence ID" value="XM_018404615.1"/>
</dbReference>
<dbReference type="VEuPathDB" id="FungiDB:I303_01254"/>
<dbReference type="GeneID" id="28964953"/>
<accession>A0A1A6AH81</accession>
<evidence type="ECO:0000313" key="4">
    <source>
        <dbReference type="Proteomes" id="UP000078595"/>
    </source>
</evidence>
<organism evidence="2">
    <name type="scientific">Kwoniella dejecticola CBS 10117</name>
    <dbReference type="NCBI Taxonomy" id="1296121"/>
    <lineage>
        <taxon>Eukaryota</taxon>
        <taxon>Fungi</taxon>
        <taxon>Dikarya</taxon>
        <taxon>Basidiomycota</taxon>
        <taxon>Agaricomycotina</taxon>
        <taxon>Tremellomycetes</taxon>
        <taxon>Tremellales</taxon>
        <taxon>Cryptococcaceae</taxon>
        <taxon>Kwoniella</taxon>
    </lineage>
</organism>
<gene>
    <name evidence="2" type="ORF">I303_01254</name>
    <name evidence="3" type="ORF">I303_101247</name>
</gene>
<sequence>MSNPDYFAYHSEPKYSIRGSRSPNPLYGNFGPSPPPSASSGAPAPPSSQSAWMGQYPYSTNLPIPPSSTYHPGSTPTQYSTTATSAYQTSINLPLAYAPYHSTLPSTYATSASPHACRSVGSTHLFNNPQPSALQSFDGTDQSKVYPPIDPRTALYSDSARSSHRLTNAKVSAGSTTHRTHRGESIGMGEMAAGAAAGGAMAGLILAENGAGGDGDGEEELSSTFCREFWKTLDCGPGPGPGTCWYDPSGGTASCLSDCLTGTWEAMGNCCNACGHCLGDCDCNC</sequence>
<evidence type="ECO:0000313" key="3">
    <source>
        <dbReference type="EMBL" id="WWC58703.1"/>
    </source>
</evidence>
<dbReference type="KEGG" id="kdj:28964953"/>
<feature type="region of interest" description="Disordered" evidence="1">
    <location>
        <begin position="157"/>
        <end position="182"/>
    </location>
</feature>
<dbReference type="Proteomes" id="UP000078595">
    <property type="component" value="Chromosome 1"/>
</dbReference>
<feature type="compositionally biased region" description="Polar residues" evidence="1">
    <location>
        <begin position="165"/>
        <end position="177"/>
    </location>
</feature>
<reference evidence="3" key="3">
    <citation type="submission" date="2024-02" db="EMBL/GenBank/DDBJ databases">
        <title>Comparative genomics of Cryptococcus and Kwoniella reveals pathogenesis evolution and contrasting modes of karyotype evolution via chromosome fusion or intercentromeric recombination.</title>
        <authorList>
            <person name="Coelho M.A."/>
            <person name="David-Palma M."/>
            <person name="Shea T."/>
            <person name="Bowers K."/>
            <person name="McGinley-Smith S."/>
            <person name="Mohammad A.W."/>
            <person name="Gnirke A."/>
            <person name="Yurkov A.M."/>
            <person name="Nowrousian M."/>
            <person name="Sun S."/>
            <person name="Cuomo C.A."/>
            <person name="Heitman J."/>
        </authorList>
    </citation>
    <scope>NUCLEOTIDE SEQUENCE</scope>
    <source>
        <strain evidence="3">CBS 10117</strain>
    </source>
</reference>
<keyword evidence="4" id="KW-1185">Reference proteome</keyword>
<protein>
    <submittedName>
        <fullName evidence="2">Uncharacterized protein</fullName>
    </submittedName>
</protein>
<dbReference type="AlphaFoldDB" id="A0A1A6AH81"/>
<dbReference type="EMBL" id="KI894027">
    <property type="protein sequence ID" value="OBR89427.1"/>
    <property type="molecule type" value="Genomic_DNA"/>
</dbReference>
<evidence type="ECO:0000256" key="1">
    <source>
        <dbReference type="SAM" id="MobiDB-lite"/>
    </source>
</evidence>
<name>A0A1A6AH81_9TREE</name>
<proteinExistence type="predicted"/>
<dbReference type="EMBL" id="CP144530">
    <property type="protein sequence ID" value="WWC58703.1"/>
    <property type="molecule type" value="Genomic_DNA"/>
</dbReference>
<evidence type="ECO:0000313" key="2">
    <source>
        <dbReference type="EMBL" id="OBR89427.1"/>
    </source>
</evidence>